<proteinExistence type="inferred from homology"/>
<dbReference type="Gene3D" id="3.20.20.140">
    <property type="entry name" value="Metal-dependent hydrolases"/>
    <property type="match status" value="1"/>
</dbReference>
<comment type="caution">
    <text evidence="10">The sequence shown here is derived from an EMBL/GenBank/DDBJ whole genome shotgun (WGS) entry which is preliminary data.</text>
</comment>
<evidence type="ECO:0000256" key="7">
    <source>
        <dbReference type="ARBA" id="ARBA00049158"/>
    </source>
</evidence>
<dbReference type="GO" id="GO:0004401">
    <property type="term" value="F:histidinol-phosphatase activity"/>
    <property type="evidence" value="ECO:0007669"/>
    <property type="project" value="UniProtKB-UniRule"/>
</dbReference>
<sequence length="291" mass="32615">MEENITIITRGTRAMTANDIIDIAAATPRYNFHGHTQFCDGHAPMEDFVVAAIAAGLKHYGFTPHSPIPIASPCNMGEDSVDEYFAEIRRLREKYRDRISLYAGMEVDYLGGSWGSWGSSCSYIQSLPLDFRIGSVHFIPAGDGFVDVDGHFDSFKVKMSRYFDNDIESVVKSFYAQSIKMVEAGGFDIIGHFDKIGHNASHFRPGIESEDWYMAEADRLADCIIDNGCIVELNTKAYHQHNHRVFPSERLLKRIIRGGTKVIVNSDAHDPALIESGRQEGFELLELLNKS</sequence>
<evidence type="ECO:0000256" key="6">
    <source>
        <dbReference type="ARBA" id="ARBA00023102"/>
    </source>
</evidence>
<dbReference type="EMBL" id="DYXT01000046">
    <property type="protein sequence ID" value="HJE39811.1"/>
    <property type="molecule type" value="Genomic_DNA"/>
</dbReference>
<evidence type="ECO:0000259" key="9">
    <source>
        <dbReference type="Pfam" id="PF02811"/>
    </source>
</evidence>
<evidence type="ECO:0000256" key="5">
    <source>
        <dbReference type="ARBA" id="ARBA00022801"/>
    </source>
</evidence>
<dbReference type="InterPro" id="IPR016195">
    <property type="entry name" value="Pol/histidinol_Pase-like"/>
</dbReference>
<evidence type="ECO:0000256" key="2">
    <source>
        <dbReference type="ARBA" id="ARBA00009152"/>
    </source>
</evidence>
<comment type="catalytic activity">
    <reaction evidence="7 8">
        <text>L-histidinol phosphate + H2O = L-histidinol + phosphate</text>
        <dbReference type="Rhea" id="RHEA:14465"/>
        <dbReference type="ChEBI" id="CHEBI:15377"/>
        <dbReference type="ChEBI" id="CHEBI:43474"/>
        <dbReference type="ChEBI" id="CHEBI:57699"/>
        <dbReference type="ChEBI" id="CHEBI:57980"/>
        <dbReference type="EC" id="3.1.3.15"/>
    </reaction>
</comment>
<evidence type="ECO:0000256" key="4">
    <source>
        <dbReference type="ARBA" id="ARBA00022605"/>
    </source>
</evidence>
<keyword evidence="6 8" id="KW-0368">Histidine biosynthesis</keyword>
<dbReference type="NCBIfam" id="TIGR01856">
    <property type="entry name" value="hisJ_fam"/>
    <property type="match status" value="1"/>
</dbReference>
<dbReference type="InterPro" id="IPR004013">
    <property type="entry name" value="PHP_dom"/>
</dbReference>
<dbReference type="PANTHER" id="PTHR21039:SF0">
    <property type="entry name" value="HISTIDINOL-PHOSPHATASE"/>
    <property type="match status" value="1"/>
</dbReference>
<dbReference type="AlphaFoldDB" id="A0A921EAB4"/>
<feature type="domain" description="PHP" evidence="9">
    <location>
        <begin position="32"/>
        <end position="235"/>
    </location>
</feature>
<keyword evidence="4 8" id="KW-0028">Amino-acid biosynthesis</keyword>
<evidence type="ECO:0000313" key="10">
    <source>
        <dbReference type="EMBL" id="HJE39811.1"/>
    </source>
</evidence>
<dbReference type="InterPro" id="IPR010140">
    <property type="entry name" value="Histidinol_P_phosphatase_HisJ"/>
</dbReference>
<protein>
    <recommendedName>
        <fullName evidence="3 8">Histidinol-phosphatase</fullName>
        <shortName evidence="8">HolPase</shortName>
        <ecNumber evidence="3 8">3.1.3.15</ecNumber>
    </recommendedName>
</protein>
<keyword evidence="5 8" id="KW-0378">Hydrolase</keyword>
<accession>A0A921EAB4</accession>
<dbReference type="Proteomes" id="UP000711407">
    <property type="component" value="Unassembled WGS sequence"/>
</dbReference>
<gene>
    <name evidence="10" type="ORF">K8V47_08665</name>
</gene>
<name>A0A921EAB4_9BACT</name>
<dbReference type="SUPFAM" id="SSF89550">
    <property type="entry name" value="PHP domain-like"/>
    <property type="match status" value="1"/>
</dbReference>
<dbReference type="GO" id="GO:0005737">
    <property type="term" value="C:cytoplasm"/>
    <property type="evidence" value="ECO:0007669"/>
    <property type="project" value="TreeGrafter"/>
</dbReference>
<organism evidence="10 11">
    <name type="scientific">Candidatus Amulumruptor caecigallinarius</name>
    <dbReference type="NCBI Taxonomy" id="2109911"/>
    <lineage>
        <taxon>Bacteria</taxon>
        <taxon>Pseudomonadati</taxon>
        <taxon>Bacteroidota</taxon>
        <taxon>Bacteroidia</taxon>
        <taxon>Bacteroidales</taxon>
        <taxon>Muribaculaceae</taxon>
        <taxon>Candidatus Amulumruptor</taxon>
    </lineage>
</organism>
<dbReference type="EC" id="3.1.3.15" evidence="3 8"/>
<comment type="similarity">
    <text evidence="2 8">Belongs to the PHP hydrolase family. HisK subfamily.</text>
</comment>
<comment type="pathway">
    <text evidence="1 8">Amino-acid biosynthesis; L-histidine biosynthesis; L-histidine from 5-phospho-alpha-D-ribose 1-diphosphate: step 8/9.</text>
</comment>
<dbReference type="PANTHER" id="PTHR21039">
    <property type="entry name" value="HISTIDINOL PHOSPHATASE-RELATED"/>
    <property type="match status" value="1"/>
</dbReference>
<reference evidence="10" key="1">
    <citation type="journal article" date="2021" name="PeerJ">
        <title>Extensive microbial diversity within the chicken gut microbiome revealed by metagenomics and culture.</title>
        <authorList>
            <person name="Gilroy R."/>
            <person name="Ravi A."/>
            <person name="Getino M."/>
            <person name="Pursley I."/>
            <person name="Horton D.L."/>
            <person name="Alikhan N.F."/>
            <person name="Baker D."/>
            <person name="Gharbi K."/>
            <person name="Hall N."/>
            <person name="Watson M."/>
            <person name="Adriaenssens E.M."/>
            <person name="Foster-Nyarko E."/>
            <person name="Jarju S."/>
            <person name="Secka A."/>
            <person name="Antonio M."/>
            <person name="Oren A."/>
            <person name="Chaudhuri R.R."/>
            <person name="La Ragione R."/>
            <person name="Hildebrand F."/>
            <person name="Pallen M.J."/>
        </authorList>
    </citation>
    <scope>NUCLEOTIDE SEQUENCE</scope>
    <source>
        <strain evidence="10">4100</strain>
    </source>
</reference>
<evidence type="ECO:0000256" key="3">
    <source>
        <dbReference type="ARBA" id="ARBA00013085"/>
    </source>
</evidence>
<dbReference type="Pfam" id="PF02811">
    <property type="entry name" value="PHP"/>
    <property type="match status" value="1"/>
</dbReference>
<evidence type="ECO:0000256" key="8">
    <source>
        <dbReference type="RuleBase" id="RU366003"/>
    </source>
</evidence>
<dbReference type="GO" id="GO:0000105">
    <property type="term" value="P:L-histidine biosynthetic process"/>
    <property type="evidence" value="ECO:0007669"/>
    <property type="project" value="UniProtKB-UniRule"/>
</dbReference>
<evidence type="ECO:0000313" key="11">
    <source>
        <dbReference type="Proteomes" id="UP000711407"/>
    </source>
</evidence>
<evidence type="ECO:0000256" key="1">
    <source>
        <dbReference type="ARBA" id="ARBA00004970"/>
    </source>
</evidence>
<dbReference type="CDD" id="cd12110">
    <property type="entry name" value="PHP_HisPPase_Hisj_like"/>
    <property type="match status" value="1"/>
</dbReference>
<reference evidence="10" key="2">
    <citation type="submission" date="2021-09" db="EMBL/GenBank/DDBJ databases">
        <authorList>
            <person name="Gilroy R."/>
        </authorList>
    </citation>
    <scope>NUCLEOTIDE SEQUENCE</scope>
    <source>
        <strain evidence="10">4100</strain>
    </source>
</reference>